<evidence type="ECO:0000256" key="2">
    <source>
        <dbReference type="ARBA" id="ARBA00023180"/>
    </source>
</evidence>
<feature type="signal peptide" evidence="4">
    <location>
        <begin position="1"/>
        <end position="18"/>
    </location>
</feature>
<proteinExistence type="predicted"/>
<sequence length="463" mass="52873">MVVAAQLLLINHFIMTLTKNTVDMHDFDSQNSVSSESDCPYGCTQCSPINGCLACKPPYYLLLLREGPMQTAHCTKACPKGFYRINRKKNGFCSKCTMRGCLECLTGHNCTLCEDNFMHHQGRCYSHNDTDEMIRKQFLDRQERVLNNGTISTTPTASVSVSITSDLFSSTKSISELSTPYTTTMGSINGSSITSTHSTPVTQVVDTVTLFNKAFIEKGSIMTTTEHSTSASNSTRKSCRKRLKSKGKGKVKDELKENVDITHKESIKSSKNNINKEKKSKKRRQRLRNCGGRKRRRKQKKKKGHSSTVNDKSTKTSNSSFNISNNNTNWNNGLPDEEDASKYLASNSILISKHRNDWKSYRIRHYPRHKRLKRLLQKRHLLEEAQKVLQKQRAEKDNPNQSAYAASIAIKIRELRQTTMQERAKRKKHKLLCLYRQKHHRLLRKKMDDSTYYGPGSIFDGLM</sequence>
<dbReference type="InterPro" id="IPR043601">
    <property type="entry name" value="Rspo_Fu-CRD_dom"/>
</dbReference>
<feature type="domain" description="R-spondin Fu-CRD" evidence="5">
    <location>
        <begin position="42"/>
        <end position="131"/>
    </location>
</feature>
<dbReference type="EMBL" id="CAXKWB010001133">
    <property type="protein sequence ID" value="CAL4063453.1"/>
    <property type="molecule type" value="Genomic_DNA"/>
</dbReference>
<feature type="chain" id="PRO_5043393775" description="R-spondin Fu-CRD domain-containing protein" evidence="4">
    <location>
        <begin position="19"/>
        <end position="463"/>
    </location>
</feature>
<comment type="caution">
    <text evidence="6">The sequence shown here is derived from an EMBL/GenBank/DDBJ whole genome shotgun (WGS) entry which is preliminary data.</text>
</comment>
<feature type="region of interest" description="Disordered" evidence="3">
    <location>
        <begin position="224"/>
        <end position="334"/>
    </location>
</feature>
<dbReference type="Pfam" id="PF15913">
    <property type="entry name" value="Furin-like_2"/>
    <property type="match status" value="1"/>
</dbReference>
<dbReference type="AlphaFoldDB" id="A0AAV2PRE1"/>
<dbReference type="InterPro" id="IPR009030">
    <property type="entry name" value="Growth_fac_rcpt_cys_sf"/>
</dbReference>
<keyword evidence="1 4" id="KW-0732">Signal</keyword>
<feature type="compositionally biased region" description="Polar residues" evidence="3">
    <location>
        <begin position="224"/>
        <end position="236"/>
    </location>
</feature>
<evidence type="ECO:0000313" key="7">
    <source>
        <dbReference type="Proteomes" id="UP001497623"/>
    </source>
</evidence>
<evidence type="ECO:0000259" key="5">
    <source>
        <dbReference type="Pfam" id="PF15913"/>
    </source>
</evidence>
<feature type="compositionally biased region" description="Basic residues" evidence="3">
    <location>
        <begin position="237"/>
        <end position="249"/>
    </location>
</feature>
<dbReference type="Proteomes" id="UP001497623">
    <property type="component" value="Unassembled WGS sequence"/>
</dbReference>
<evidence type="ECO:0000256" key="1">
    <source>
        <dbReference type="ARBA" id="ARBA00022729"/>
    </source>
</evidence>
<evidence type="ECO:0000313" key="6">
    <source>
        <dbReference type="EMBL" id="CAL4063453.1"/>
    </source>
</evidence>
<evidence type="ECO:0000256" key="4">
    <source>
        <dbReference type="SAM" id="SignalP"/>
    </source>
</evidence>
<dbReference type="PANTHER" id="PTHR46987">
    <property type="entry name" value="NEUROHYPOPHYSIAL HORMONES, N-TERMINAL DOMAIN CONTAINING PROTEIN"/>
    <property type="match status" value="1"/>
</dbReference>
<organism evidence="6 7">
    <name type="scientific">Meganyctiphanes norvegica</name>
    <name type="common">Northern krill</name>
    <name type="synonym">Thysanopoda norvegica</name>
    <dbReference type="NCBI Taxonomy" id="48144"/>
    <lineage>
        <taxon>Eukaryota</taxon>
        <taxon>Metazoa</taxon>
        <taxon>Ecdysozoa</taxon>
        <taxon>Arthropoda</taxon>
        <taxon>Crustacea</taxon>
        <taxon>Multicrustacea</taxon>
        <taxon>Malacostraca</taxon>
        <taxon>Eumalacostraca</taxon>
        <taxon>Eucarida</taxon>
        <taxon>Euphausiacea</taxon>
        <taxon>Euphausiidae</taxon>
        <taxon>Meganyctiphanes</taxon>
    </lineage>
</organism>
<keyword evidence="2" id="KW-0325">Glycoprotein</keyword>
<dbReference type="Gene3D" id="2.10.220.10">
    <property type="entry name" value="Hormone Receptor, Insulin-like Growth Factor Receptor 1, Chain A, domain 2"/>
    <property type="match status" value="1"/>
</dbReference>
<reference evidence="6 7" key="1">
    <citation type="submission" date="2024-05" db="EMBL/GenBank/DDBJ databases">
        <authorList>
            <person name="Wallberg A."/>
        </authorList>
    </citation>
    <scope>NUCLEOTIDE SEQUENCE [LARGE SCALE GENOMIC DNA]</scope>
</reference>
<feature type="compositionally biased region" description="Basic residues" evidence="3">
    <location>
        <begin position="278"/>
        <end position="305"/>
    </location>
</feature>
<protein>
    <recommendedName>
        <fullName evidence="5">R-spondin Fu-CRD domain-containing protein</fullName>
    </recommendedName>
</protein>
<gene>
    <name evidence="6" type="ORF">MNOR_LOCUS3353</name>
</gene>
<evidence type="ECO:0000256" key="3">
    <source>
        <dbReference type="SAM" id="MobiDB-lite"/>
    </source>
</evidence>
<dbReference type="SUPFAM" id="SSF57184">
    <property type="entry name" value="Growth factor receptor domain"/>
    <property type="match status" value="1"/>
</dbReference>
<name>A0AAV2PRE1_MEGNR</name>
<dbReference type="PANTHER" id="PTHR46987:SF1">
    <property type="entry name" value="R-SPONDIN-3"/>
    <property type="match status" value="1"/>
</dbReference>
<accession>A0AAV2PRE1</accession>
<dbReference type="InterPro" id="IPR051514">
    <property type="entry name" value="R-spondin"/>
</dbReference>
<keyword evidence="7" id="KW-1185">Reference proteome</keyword>
<feature type="non-terminal residue" evidence="6">
    <location>
        <position position="463"/>
    </location>
</feature>
<feature type="compositionally biased region" description="Low complexity" evidence="3">
    <location>
        <begin position="306"/>
        <end position="332"/>
    </location>
</feature>
<feature type="compositionally biased region" description="Basic and acidic residues" evidence="3">
    <location>
        <begin position="250"/>
        <end position="268"/>
    </location>
</feature>